<dbReference type="EMBL" id="JACSRA010000018">
    <property type="protein sequence ID" value="MBD7912068.1"/>
    <property type="molecule type" value="Genomic_DNA"/>
</dbReference>
<keyword evidence="1" id="KW-0051">Antiviral defense</keyword>
<dbReference type="Pfam" id="PF09704">
    <property type="entry name" value="Cas_Cas5d"/>
    <property type="match status" value="1"/>
</dbReference>
<evidence type="ECO:0000313" key="2">
    <source>
        <dbReference type="EMBL" id="MBD7912068.1"/>
    </source>
</evidence>
<evidence type="ECO:0000313" key="3">
    <source>
        <dbReference type="Proteomes" id="UP000627781"/>
    </source>
</evidence>
<accession>A0ABR8PVA1</accession>
<comment type="caution">
    <text evidence="2">The sequence shown here is derived from an EMBL/GenBank/DDBJ whole genome shotgun (WGS) entry which is preliminary data.</text>
</comment>
<dbReference type="InterPro" id="IPR021124">
    <property type="entry name" value="CRISPR-assoc_prot_Cas5"/>
</dbReference>
<evidence type="ECO:0000256" key="1">
    <source>
        <dbReference type="ARBA" id="ARBA00023118"/>
    </source>
</evidence>
<keyword evidence="3" id="KW-1185">Reference proteome</keyword>
<organism evidence="2 3">
    <name type="scientific">Clostridium cibarium</name>
    <dbReference type="NCBI Taxonomy" id="2762247"/>
    <lineage>
        <taxon>Bacteria</taxon>
        <taxon>Bacillati</taxon>
        <taxon>Bacillota</taxon>
        <taxon>Clostridia</taxon>
        <taxon>Eubacteriales</taxon>
        <taxon>Clostridiaceae</taxon>
        <taxon>Clostridium</taxon>
    </lineage>
</organism>
<sequence length="219" mass="25643">MKALKIKLYQETVCYKKPYAFKVTETYPLPPYSTVIGMLHNVMEAKEYYPMNISIQGKYEGIFTTYNTTRFYKGEDITSMPLNVHMLYGVSLILHISAEEEVLNNIYNGFKNTGKVFTLGRGEDLARLDEIKFVELEKHEMDKEIDDEIKLKYCAYVPNEYNTNLKGVGYKINKVYKVVNEIRQWEKCKVQYVESDEWFEGGIYYIDDDKNEADIAFLA</sequence>
<dbReference type="NCBIfam" id="TIGR02593">
    <property type="entry name" value="CRISPR_cas5"/>
    <property type="match status" value="1"/>
</dbReference>
<dbReference type="Proteomes" id="UP000627781">
    <property type="component" value="Unassembled WGS sequence"/>
</dbReference>
<protein>
    <submittedName>
        <fullName evidence="2">Type I-B CRISPR-associated protein Cas5</fullName>
    </submittedName>
</protein>
<name>A0ABR8PVA1_9CLOT</name>
<dbReference type="InterPro" id="IPR013337">
    <property type="entry name" value="CRISPR-assoc_prot_Cas5_Tneap"/>
</dbReference>
<proteinExistence type="predicted"/>
<dbReference type="InterPro" id="IPR013422">
    <property type="entry name" value="CRISPR-assoc_prot_Cas5_N"/>
</dbReference>
<gene>
    <name evidence="2" type="primary">cas5b</name>
    <name evidence="2" type="ORF">H9661_11930</name>
</gene>
<dbReference type="RefSeq" id="WP_191768970.1">
    <property type="nucleotide sequence ID" value="NZ_JACSRA010000018.1"/>
</dbReference>
<reference evidence="2 3" key="1">
    <citation type="submission" date="2020-08" db="EMBL/GenBank/DDBJ databases">
        <title>A Genomic Blueprint of the Chicken Gut Microbiome.</title>
        <authorList>
            <person name="Gilroy R."/>
            <person name="Ravi A."/>
            <person name="Getino M."/>
            <person name="Pursley I."/>
            <person name="Horton D.L."/>
            <person name="Alikhan N.-F."/>
            <person name="Baker D."/>
            <person name="Gharbi K."/>
            <person name="Hall N."/>
            <person name="Watson M."/>
            <person name="Adriaenssens E.M."/>
            <person name="Foster-Nyarko E."/>
            <person name="Jarju S."/>
            <person name="Secka A."/>
            <person name="Antonio M."/>
            <person name="Oren A."/>
            <person name="Chaudhuri R."/>
            <person name="La Ragione R.M."/>
            <person name="Hildebrand F."/>
            <person name="Pallen M.J."/>
        </authorList>
    </citation>
    <scope>NUCLEOTIDE SEQUENCE [LARGE SCALE GENOMIC DNA]</scope>
    <source>
        <strain evidence="2 3">Sa3CVN1</strain>
    </source>
</reference>
<dbReference type="NCBIfam" id="TIGR01895">
    <property type="entry name" value="cas_Cas5t"/>
    <property type="match status" value="1"/>
</dbReference>